<protein>
    <submittedName>
        <fullName evidence="1">WXG100 family type VII secretion target</fullName>
    </submittedName>
</protein>
<dbReference type="InterPro" id="IPR010310">
    <property type="entry name" value="T7SS_ESAT-6-like"/>
</dbReference>
<proteinExistence type="predicted"/>
<dbReference type="EMBL" id="JBFASG010000003">
    <property type="protein sequence ID" value="MEV4922249.1"/>
    <property type="molecule type" value="Genomic_DNA"/>
</dbReference>
<sequence>MTTDDSISVTFSKMHELSSELEAVLKDLNEKLEDLYGRTERVVLTWEGEARDMFVETLDKWDRSMQDMEGAQRWLHEVVVSGHVNYTAAHKAVLRGWGAA</sequence>
<dbReference type="RefSeq" id="WP_359096631.1">
    <property type="nucleotide sequence ID" value="NZ_JBEZGT010000005.1"/>
</dbReference>
<dbReference type="InterPro" id="IPR036689">
    <property type="entry name" value="ESAT-6-like_sf"/>
</dbReference>
<gene>
    <name evidence="1" type="ORF">AB0L03_05265</name>
</gene>
<accession>A0ABV3IP16</accession>
<evidence type="ECO:0000313" key="2">
    <source>
        <dbReference type="Proteomes" id="UP001552479"/>
    </source>
</evidence>
<dbReference type="Gene3D" id="1.10.287.1060">
    <property type="entry name" value="ESAT-6-like"/>
    <property type="match status" value="1"/>
</dbReference>
<comment type="caution">
    <text evidence="1">The sequence shown here is derived from an EMBL/GenBank/DDBJ whole genome shotgun (WGS) entry which is preliminary data.</text>
</comment>
<keyword evidence="2" id="KW-1185">Reference proteome</keyword>
<name>A0ABV3IP16_9ACTN</name>
<evidence type="ECO:0000313" key="1">
    <source>
        <dbReference type="EMBL" id="MEV4922249.1"/>
    </source>
</evidence>
<dbReference type="SUPFAM" id="SSF140453">
    <property type="entry name" value="EsxAB dimer-like"/>
    <property type="match status" value="1"/>
</dbReference>
<dbReference type="Proteomes" id="UP001552479">
    <property type="component" value="Unassembled WGS sequence"/>
</dbReference>
<reference evidence="1 2" key="1">
    <citation type="submission" date="2024-06" db="EMBL/GenBank/DDBJ databases">
        <title>The Natural Products Discovery Center: Release of the First 8490 Sequenced Strains for Exploring Actinobacteria Biosynthetic Diversity.</title>
        <authorList>
            <person name="Kalkreuter E."/>
            <person name="Kautsar S.A."/>
            <person name="Yang D."/>
            <person name="Bader C.D."/>
            <person name="Teijaro C.N."/>
            <person name="Fluegel L."/>
            <person name="Davis C.M."/>
            <person name="Simpson J.R."/>
            <person name="Lauterbach L."/>
            <person name="Steele A.D."/>
            <person name="Gui C."/>
            <person name="Meng S."/>
            <person name="Li G."/>
            <person name="Viehrig K."/>
            <person name="Ye F."/>
            <person name="Su P."/>
            <person name="Kiefer A.F."/>
            <person name="Nichols A."/>
            <person name="Cepeda A.J."/>
            <person name="Yan W."/>
            <person name="Fan B."/>
            <person name="Jiang Y."/>
            <person name="Adhikari A."/>
            <person name="Zheng C.-J."/>
            <person name="Schuster L."/>
            <person name="Cowan T.M."/>
            <person name="Smanski M.J."/>
            <person name="Chevrette M.G."/>
            <person name="De Carvalho L.P.S."/>
            <person name="Shen B."/>
        </authorList>
    </citation>
    <scope>NUCLEOTIDE SEQUENCE [LARGE SCALE GENOMIC DNA]</scope>
    <source>
        <strain evidence="1 2">NPDC053791</strain>
    </source>
</reference>
<organism evidence="1 2">
    <name type="scientific">Streptomyces roseoverticillatus</name>
    <dbReference type="NCBI Taxonomy" id="66429"/>
    <lineage>
        <taxon>Bacteria</taxon>
        <taxon>Bacillati</taxon>
        <taxon>Actinomycetota</taxon>
        <taxon>Actinomycetes</taxon>
        <taxon>Kitasatosporales</taxon>
        <taxon>Streptomycetaceae</taxon>
        <taxon>Streptomyces</taxon>
    </lineage>
</organism>
<dbReference type="Pfam" id="PF06013">
    <property type="entry name" value="WXG100"/>
    <property type="match status" value="1"/>
</dbReference>